<comment type="subcellular location">
    <subcellularLocation>
        <location evidence="10">Endoplasmic reticulum membrane</location>
        <topology evidence="10">Single-pass type II membrane protein</topology>
    </subcellularLocation>
    <subcellularLocation>
        <location evidence="10">Golgi apparatus membrane</location>
        <topology evidence="10">Single-pass type II membrane protein</topology>
    </subcellularLocation>
</comment>
<dbReference type="GO" id="GO:0003400">
    <property type="term" value="P:regulation of COPII vesicle coating"/>
    <property type="evidence" value="ECO:0007669"/>
    <property type="project" value="UniProtKB-UniRule"/>
</dbReference>
<dbReference type="InterPro" id="IPR015943">
    <property type="entry name" value="WD40/YVTN_repeat-like_dom_sf"/>
</dbReference>
<keyword evidence="9" id="KW-0472">Membrane</keyword>
<keyword evidence="6" id="KW-0931">ER-Golgi transport</keyword>
<evidence type="ECO:0000256" key="10">
    <source>
        <dbReference type="RuleBase" id="RU369019"/>
    </source>
</evidence>
<evidence type="ECO:0000256" key="9">
    <source>
        <dbReference type="ARBA" id="ARBA00023136"/>
    </source>
</evidence>
<reference evidence="11" key="1">
    <citation type="journal article" date="2020" name="Stud. Mycol.">
        <title>101 Dothideomycetes genomes: a test case for predicting lifestyles and emergence of pathogens.</title>
        <authorList>
            <person name="Haridas S."/>
            <person name="Albert R."/>
            <person name="Binder M."/>
            <person name="Bloem J."/>
            <person name="Labutti K."/>
            <person name="Salamov A."/>
            <person name="Andreopoulos B."/>
            <person name="Baker S."/>
            <person name="Barry K."/>
            <person name="Bills G."/>
            <person name="Bluhm B."/>
            <person name="Cannon C."/>
            <person name="Castanera R."/>
            <person name="Culley D."/>
            <person name="Daum C."/>
            <person name="Ezra D."/>
            <person name="Gonzalez J."/>
            <person name="Henrissat B."/>
            <person name="Kuo A."/>
            <person name="Liang C."/>
            <person name="Lipzen A."/>
            <person name="Lutzoni F."/>
            <person name="Magnuson J."/>
            <person name="Mondo S."/>
            <person name="Nolan M."/>
            <person name="Ohm R."/>
            <person name="Pangilinan J."/>
            <person name="Park H.-J."/>
            <person name="Ramirez L."/>
            <person name="Alfaro M."/>
            <person name="Sun H."/>
            <person name="Tritt A."/>
            <person name="Yoshinaga Y."/>
            <person name="Zwiers L.-H."/>
            <person name="Turgeon B."/>
            <person name="Goodwin S."/>
            <person name="Spatafora J."/>
            <person name="Crous P."/>
            <person name="Grigoriev I."/>
        </authorList>
    </citation>
    <scope>NUCLEOTIDE SEQUENCE</scope>
    <source>
        <strain evidence="11">CBS 115976</strain>
    </source>
</reference>
<name>A0A6A6UAM3_9PEZI</name>
<keyword evidence="7 10" id="KW-0653">Protein transport</keyword>
<keyword evidence="1 10" id="KW-0813">Transport</keyword>
<dbReference type="PANTHER" id="PTHR23284">
    <property type="entry name" value="PROLACTIN REGULATORY ELEMENT BINDING PROTEIN"/>
    <property type="match status" value="1"/>
</dbReference>
<protein>
    <recommendedName>
        <fullName evidence="10">Guanine nucleotide-exchange factor SEC12</fullName>
    </recommendedName>
</protein>
<evidence type="ECO:0000256" key="1">
    <source>
        <dbReference type="ARBA" id="ARBA00022448"/>
    </source>
</evidence>
<organism evidence="11 12">
    <name type="scientific">Microthyrium microscopicum</name>
    <dbReference type="NCBI Taxonomy" id="703497"/>
    <lineage>
        <taxon>Eukaryota</taxon>
        <taxon>Fungi</taxon>
        <taxon>Dikarya</taxon>
        <taxon>Ascomycota</taxon>
        <taxon>Pezizomycotina</taxon>
        <taxon>Dothideomycetes</taxon>
        <taxon>Dothideomycetes incertae sedis</taxon>
        <taxon>Microthyriales</taxon>
        <taxon>Microthyriaceae</taxon>
        <taxon>Microthyrium</taxon>
    </lineage>
</organism>
<dbReference type="AlphaFoldDB" id="A0A6A6UAM3"/>
<evidence type="ECO:0000256" key="8">
    <source>
        <dbReference type="ARBA" id="ARBA00022989"/>
    </source>
</evidence>
<comment type="similarity">
    <text evidence="10">Belongs to the WD repeat SEC12 family.</text>
</comment>
<dbReference type="InterPro" id="IPR045260">
    <property type="entry name" value="Sec12-like"/>
</dbReference>
<evidence type="ECO:0000313" key="12">
    <source>
        <dbReference type="Proteomes" id="UP000799302"/>
    </source>
</evidence>
<accession>A0A6A6UAM3</accession>
<keyword evidence="8" id="KW-1133">Transmembrane helix</keyword>
<evidence type="ECO:0000256" key="7">
    <source>
        <dbReference type="ARBA" id="ARBA00022927"/>
    </source>
</evidence>
<dbReference type="EMBL" id="MU004235">
    <property type="protein sequence ID" value="KAF2669295.1"/>
    <property type="molecule type" value="Genomic_DNA"/>
</dbReference>
<evidence type="ECO:0000256" key="4">
    <source>
        <dbReference type="ARBA" id="ARBA00022737"/>
    </source>
</evidence>
<keyword evidence="3" id="KW-0812">Transmembrane</keyword>
<comment type="function">
    <text evidence="10">Guanine nucleotide-exchange factor (GEF) required for the formation or budding of transport vesicles from the ER.</text>
</comment>
<evidence type="ECO:0000256" key="3">
    <source>
        <dbReference type="ARBA" id="ARBA00022692"/>
    </source>
</evidence>
<keyword evidence="5 10" id="KW-0256">Endoplasmic reticulum</keyword>
<sequence>MPPVSYSHITLDYPPWAIEFDPYSRGYLVVGGGGGQGQKEVPNKLTVLDVSDRSIVEKAAELDVKDDSPSSLGLLADRDGLYIFCGINSTASDRKSGKNEHLRTFKATIPKDKQKASINPIGQSSLFSAQYSSSDDAYQRVLRFSPAQLRAGSKRIGAIASSLATKSEIVVFDATNALPNTKDIIHTIEPANNAEANDVDLYEQSEGDFQVAYCTRSAVYIVGLSYDFEKNQLKEPAKEPNCVSEIRSPGKVRCLRFISSNHILLLLNRNGASELVILKIYAKGGPGDVVLKKILPKRMASAVSLDAIALDADSQTGERQVVIAVAGQTRDVSILSINIPVKGSPTAFKTYADLKDIHDAPMKKVVLSPFQSPYASPSNTKGTPGSKKAADQYLRLASISLSNNVVVDALPLHPVPTKSGNPRYVLDKAGPVAKALHTGTNVFVAAFVLLISLILAQSYLDAQAAHGGQVSKYQLIPAQMRTFINGARQDNDPLKQVIHDTADAIAETAPVAKIADILHLHRDAQEKGIVVRSGDTELSTEVHDDQKALVRDPNAKRWHELTPKQQENWKRKLAKAGHWSANEGEGILKSIFFSEVAGAIGRAAMEAING</sequence>
<dbReference type="GO" id="GO:0015031">
    <property type="term" value="P:protein transport"/>
    <property type="evidence" value="ECO:0007669"/>
    <property type="project" value="UniProtKB-KW"/>
</dbReference>
<dbReference type="OrthoDB" id="16538at2759"/>
<keyword evidence="4 10" id="KW-0677">Repeat</keyword>
<evidence type="ECO:0000256" key="5">
    <source>
        <dbReference type="ARBA" id="ARBA00022824"/>
    </source>
</evidence>
<dbReference type="GO" id="GO:0006888">
    <property type="term" value="P:endoplasmic reticulum to Golgi vesicle-mediated transport"/>
    <property type="evidence" value="ECO:0007669"/>
    <property type="project" value="UniProtKB-UniRule"/>
</dbReference>
<dbReference type="GO" id="GO:0000139">
    <property type="term" value="C:Golgi membrane"/>
    <property type="evidence" value="ECO:0007669"/>
    <property type="project" value="UniProtKB-SubCell"/>
</dbReference>
<dbReference type="SUPFAM" id="SSF69322">
    <property type="entry name" value="Tricorn protease domain 2"/>
    <property type="match status" value="1"/>
</dbReference>
<dbReference type="Gene3D" id="2.130.10.10">
    <property type="entry name" value="YVTN repeat-like/Quinoprotein amine dehydrogenase"/>
    <property type="match status" value="1"/>
</dbReference>
<evidence type="ECO:0000313" key="11">
    <source>
        <dbReference type="EMBL" id="KAF2669295.1"/>
    </source>
</evidence>
<evidence type="ECO:0000256" key="2">
    <source>
        <dbReference type="ARBA" id="ARBA00022574"/>
    </source>
</evidence>
<dbReference type="Proteomes" id="UP000799302">
    <property type="component" value="Unassembled WGS sequence"/>
</dbReference>
<dbReference type="PANTHER" id="PTHR23284:SF0">
    <property type="entry name" value="PROLACTIN REGULATORY ELEMENT-BINDING PROTEIN"/>
    <property type="match status" value="1"/>
</dbReference>
<proteinExistence type="inferred from homology"/>
<dbReference type="GO" id="GO:0005789">
    <property type="term" value="C:endoplasmic reticulum membrane"/>
    <property type="evidence" value="ECO:0007669"/>
    <property type="project" value="UniProtKB-SubCell"/>
</dbReference>
<dbReference type="GO" id="GO:0005085">
    <property type="term" value="F:guanyl-nucleotide exchange factor activity"/>
    <property type="evidence" value="ECO:0007669"/>
    <property type="project" value="InterPro"/>
</dbReference>
<keyword evidence="12" id="KW-1185">Reference proteome</keyword>
<gene>
    <name evidence="11" type="ORF">BT63DRAFT_256855</name>
</gene>
<keyword evidence="2 10" id="KW-0853">WD repeat</keyword>
<evidence type="ECO:0000256" key="6">
    <source>
        <dbReference type="ARBA" id="ARBA00022892"/>
    </source>
</evidence>